<protein>
    <submittedName>
        <fullName evidence="1">Uncharacterized protein</fullName>
    </submittedName>
</protein>
<dbReference type="PANTHER" id="PTHR10773">
    <property type="entry name" value="DNA-DIRECTED RNA POLYMERASES I, II, AND III SUBUNIT RPABC2"/>
    <property type="match status" value="1"/>
</dbReference>
<accession>A0AAV8XQH7</accession>
<gene>
    <name evidence="1" type="ORF">NQ314_010545</name>
</gene>
<evidence type="ECO:0000313" key="1">
    <source>
        <dbReference type="EMBL" id="KAJ8940882.1"/>
    </source>
</evidence>
<dbReference type="EMBL" id="JANEYF010002936">
    <property type="protein sequence ID" value="KAJ8940882.1"/>
    <property type="molecule type" value="Genomic_DNA"/>
</dbReference>
<reference evidence="1" key="1">
    <citation type="journal article" date="2023" name="Insect Mol. Biol.">
        <title>Genome sequencing provides insights into the evolution of gene families encoding plant cell wall-degrading enzymes in longhorned beetles.</title>
        <authorList>
            <person name="Shin N.R."/>
            <person name="Okamura Y."/>
            <person name="Kirsch R."/>
            <person name="Pauchet Y."/>
        </authorList>
    </citation>
    <scope>NUCLEOTIDE SEQUENCE</scope>
    <source>
        <strain evidence="1">RBIC_L_NR</strain>
    </source>
</reference>
<sequence length="104" mass="12304">MDRIIKEDHRGKHGNHKRIDVEVSKSVFDHINSIPRIESHYVRKDTNREFIDGGLTIAEMHRDYCEKRSASNQPSVTYDYYATIFNIKFNIGFFVPKKRSMRSL</sequence>
<proteinExistence type="predicted"/>
<dbReference type="Proteomes" id="UP001162156">
    <property type="component" value="Unassembled WGS sequence"/>
</dbReference>
<dbReference type="AlphaFoldDB" id="A0AAV8XQH7"/>
<comment type="caution">
    <text evidence="1">The sequence shown here is derived from an EMBL/GenBank/DDBJ whole genome shotgun (WGS) entry which is preliminary data.</text>
</comment>
<evidence type="ECO:0000313" key="2">
    <source>
        <dbReference type="Proteomes" id="UP001162156"/>
    </source>
</evidence>
<dbReference type="PANTHER" id="PTHR10773:SF19">
    <property type="match status" value="1"/>
</dbReference>
<name>A0AAV8XQH7_9CUCU</name>
<keyword evidence="2" id="KW-1185">Reference proteome</keyword>
<organism evidence="1 2">
    <name type="scientific">Rhamnusium bicolor</name>
    <dbReference type="NCBI Taxonomy" id="1586634"/>
    <lineage>
        <taxon>Eukaryota</taxon>
        <taxon>Metazoa</taxon>
        <taxon>Ecdysozoa</taxon>
        <taxon>Arthropoda</taxon>
        <taxon>Hexapoda</taxon>
        <taxon>Insecta</taxon>
        <taxon>Pterygota</taxon>
        <taxon>Neoptera</taxon>
        <taxon>Endopterygota</taxon>
        <taxon>Coleoptera</taxon>
        <taxon>Polyphaga</taxon>
        <taxon>Cucujiformia</taxon>
        <taxon>Chrysomeloidea</taxon>
        <taxon>Cerambycidae</taxon>
        <taxon>Lepturinae</taxon>
        <taxon>Rhagiini</taxon>
        <taxon>Rhamnusium</taxon>
    </lineage>
</organism>